<evidence type="ECO:0000313" key="3">
    <source>
        <dbReference type="EMBL" id="ADU52005.1"/>
    </source>
</evidence>
<dbReference type="Pfam" id="PF01882">
    <property type="entry name" value="DUF58"/>
    <property type="match status" value="1"/>
</dbReference>
<reference evidence="3 4" key="1">
    <citation type="journal article" date="2010" name="Stand. Genomic Sci.">
        <title>Complete genome sequence of Thermaerobacter marianensis type strain (7p75a).</title>
        <authorList>
            <person name="Han C."/>
            <person name="Gu W."/>
            <person name="Zhang X."/>
            <person name="Lapidus A."/>
            <person name="Nolan M."/>
            <person name="Copeland A."/>
            <person name="Lucas S."/>
            <person name="Del Rio T.G."/>
            <person name="Tice H."/>
            <person name="Cheng J.F."/>
            <person name="Tapia R."/>
            <person name="Goodwin L."/>
            <person name="Pitluck S."/>
            <person name="Pagani I."/>
            <person name="Ivanova N."/>
            <person name="Mavromatis K."/>
            <person name="Mikhailova N."/>
            <person name="Pati A."/>
            <person name="Chen A."/>
            <person name="Palaniappan K."/>
            <person name="Land M."/>
            <person name="Hauser L."/>
            <person name="Chang Y.J."/>
            <person name="Jeffries C.D."/>
            <person name="Schneider S."/>
            <person name="Rohde M."/>
            <person name="Goker M."/>
            <person name="Pukall R."/>
            <person name="Woyke T."/>
            <person name="Bristow J."/>
            <person name="Eisen J.A."/>
            <person name="Markowitz V."/>
            <person name="Hugenholtz P."/>
            <person name="Kyrpides N.C."/>
            <person name="Klenk H.P."/>
            <person name="Detter J.C."/>
        </authorList>
    </citation>
    <scope>NUCLEOTIDE SEQUENCE [LARGE SCALE GENOMIC DNA]</scope>
    <source>
        <strain evidence="4">ATCC 700841 / DSM 12885 / JCM 10246 / 7p75a</strain>
    </source>
</reference>
<dbReference type="EMBL" id="CP002344">
    <property type="protein sequence ID" value="ADU52005.1"/>
    <property type="molecule type" value="Genomic_DNA"/>
</dbReference>
<dbReference type="PANTHER" id="PTHR33608">
    <property type="entry name" value="BLL2464 PROTEIN"/>
    <property type="match status" value="1"/>
</dbReference>
<proteinExistence type="predicted"/>
<dbReference type="Proteomes" id="UP000008915">
    <property type="component" value="Chromosome"/>
</dbReference>
<dbReference type="RefSeq" id="WP_013496306.1">
    <property type="nucleotide sequence ID" value="NC_014831.1"/>
</dbReference>
<feature type="compositionally biased region" description="Basic and acidic residues" evidence="1">
    <location>
        <begin position="265"/>
        <end position="276"/>
    </location>
</feature>
<keyword evidence="4" id="KW-1185">Reference proteome</keyword>
<feature type="region of interest" description="Disordered" evidence="1">
    <location>
        <begin position="262"/>
        <end position="295"/>
    </location>
</feature>
<accession>E6SIR1</accession>
<evidence type="ECO:0000256" key="1">
    <source>
        <dbReference type="SAM" id="MobiDB-lite"/>
    </source>
</evidence>
<feature type="domain" description="DUF58" evidence="2">
    <location>
        <begin position="50"/>
        <end position="166"/>
    </location>
</feature>
<dbReference type="KEGG" id="tmr:Tmar_1920"/>
<evidence type="ECO:0000313" key="4">
    <source>
        <dbReference type="Proteomes" id="UP000008915"/>
    </source>
</evidence>
<sequence length="419" mass="43627">MAAGLEAWLDGQVRPLLERLQLLGRAAAPDAWTGRYRTRQKGRSLEYAGFREYVPGDDPRTLDWQALARLDRPFVREYTAERERVVTVLIDGSASMAAAGKVATALQLAAALGYCALYHGDRWQLVLLQGPAARLLGVGRGRGARHRLAVALAAAEAQFRTVGTPAAAGTALARGGAAAPDAATATGGITGSRPPAVPQAPRWGHEAEGLPGSADGTRGWERAVTALLPALKQWRRGAVPSIRPGGGVAILISDLLDPASLGGGRRGEAKGRRGTREPGAAGRRVGPSDPGAATGHRAALKAGEAGDGAAYVLQVVSLLAAAGQGVLLHLLAPPELGLEAAGFFPPPGEWTLVDAETGAALDVTVDGRLLEAYRRALAGWLEGWRRACHAHRVLHVPVPAPWPLRGAVMDYLVPAGVLG</sequence>
<dbReference type="InterPro" id="IPR002881">
    <property type="entry name" value="DUF58"/>
</dbReference>
<dbReference type="HOGENOM" id="CLU_054927_3_1_9"/>
<feature type="region of interest" description="Disordered" evidence="1">
    <location>
        <begin position="182"/>
        <end position="202"/>
    </location>
</feature>
<dbReference type="STRING" id="644966.Tmar_1920"/>
<dbReference type="PANTHER" id="PTHR33608:SF6">
    <property type="entry name" value="BLL2464 PROTEIN"/>
    <property type="match status" value="1"/>
</dbReference>
<dbReference type="AlphaFoldDB" id="E6SIR1"/>
<dbReference type="OrthoDB" id="9776116at2"/>
<reference evidence="4" key="2">
    <citation type="journal article" date="2010" name="Stand. Genomic Sci.">
        <title>Complete genome sequence of Thermaerobacter marianensis type strain (7p75aT).</title>
        <authorList>
            <person name="Han C."/>
            <person name="Gu W."/>
            <person name="Zhang X."/>
            <person name="Lapidus A."/>
            <person name="Nolan M."/>
            <person name="Copeland A."/>
            <person name="Lucas S."/>
            <person name="Glavina Del Rio T."/>
            <person name="Tice H."/>
            <person name="Cheng J."/>
            <person name="Tapia R."/>
            <person name="Goodwin L."/>
            <person name="Pitluck S."/>
            <person name="Pagani I."/>
            <person name="Ivanova N."/>
            <person name="Mavromatis K."/>
            <person name="Mikhailova N."/>
            <person name="Pati A."/>
            <person name="Chen A."/>
            <person name="Palaniappan K."/>
            <person name="Land M."/>
            <person name="Hauser L."/>
            <person name="Chang Y."/>
            <person name="Jeffries C."/>
            <person name="Schneider S."/>
            <person name="Rohde M."/>
            <person name="Goker M."/>
            <person name="Pukall R."/>
            <person name="Woyke T."/>
            <person name="Bristow J."/>
            <person name="Eisen J."/>
            <person name="Markowitz V."/>
            <person name="Hugenholtz P."/>
            <person name="Kyrpides N."/>
            <person name="Klenk H."/>
            <person name="Detter J."/>
        </authorList>
    </citation>
    <scope>NUCLEOTIDE SEQUENCE [LARGE SCALE GENOMIC DNA]</scope>
    <source>
        <strain evidence="4">ATCC 700841 / DSM 12885 / JCM 10246 / 7p75a</strain>
    </source>
</reference>
<gene>
    <name evidence="3" type="ordered locus">Tmar_1920</name>
</gene>
<name>E6SIR1_THEM7</name>
<organism evidence="3 4">
    <name type="scientific">Thermaerobacter marianensis (strain ATCC 700841 / DSM 12885 / JCM 10246 / 7p75a)</name>
    <dbReference type="NCBI Taxonomy" id="644966"/>
    <lineage>
        <taxon>Bacteria</taxon>
        <taxon>Bacillati</taxon>
        <taxon>Bacillota</taxon>
        <taxon>Clostridia</taxon>
        <taxon>Eubacteriales</taxon>
        <taxon>Clostridiales Family XVII. Incertae Sedis</taxon>
        <taxon>Thermaerobacter</taxon>
    </lineage>
</organism>
<evidence type="ECO:0000259" key="2">
    <source>
        <dbReference type="Pfam" id="PF01882"/>
    </source>
</evidence>
<dbReference type="eggNOG" id="COG1721">
    <property type="taxonomic scope" value="Bacteria"/>
</dbReference>
<protein>
    <recommendedName>
        <fullName evidence="2">DUF58 domain-containing protein</fullName>
    </recommendedName>
</protein>